<dbReference type="EMBL" id="JABANM010004501">
    <property type="protein sequence ID" value="KAF4749151.1"/>
    <property type="molecule type" value="Genomic_DNA"/>
</dbReference>
<comment type="caution">
    <text evidence="2">The sequence shown here is derived from an EMBL/GenBank/DDBJ whole genome shotgun (WGS) entry which is preliminary data.</text>
</comment>
<evidence type="ECO:0000313" key="3">
    <source>
        <dbReference type="Proteomes" id="UP000574390"/>
    </source>
</evidence>
<proteinExistence type="predicted"/>
<evidence type="ECO:0000256" key="1">
    <source>
        <dbReference type="SAM" id="SignalP"/>
    </source>
</evidence>
<reference evidence="2 3" key="1">
    <citation type="submission" date="2020-04" db="EMBL/GenBank/DDBJ databases">
        <title>Perkinsus olseni comparative genomics.</title>
        <authorList>
            <person name="Bogema D.R."/>
        </authorList>
    </citation>
    <scope>NUCLEOTIDE SEQUENCE [LARGE SCALE GENOMIC DNA]</scope>
    <source>
        <strain evidence="2">ATCC PRA-205</strain>
    </source>
</reference>
<feature type="chain" id="PRO_5029784619" evidence="1">
    <location>
        <begin position="27"/>
        <end position="125"/>
    </location>
</feature>
<gene>
    <name evidence="2" type="ORF">FOZ62_011193</name>
</gene>
<feature type="signal peptide" evidence="1">
    <location>
        <begin position="1"/>
        <end position="26"/>
    </location>
</feature>
<evidence type="ECO:0000313" key="2">
    <source>
        <dbReference type="EMBL" id="KAF4749151.1"/>
    </source>
</evidence>
<name>A0A7J6TX40_PEROL</name>
<keyword evidence="1" id="KW-0732">Signal</keyword>
<organism evidence="2 3">
    <name type="scientific">Perkinsus olseni</name>
    <name type="common">Perkinsus atlanticus</name>
    <dbReference type="NCBI Taxonomy" id="32597"/>
    <lineage>
        <taxon>Eukaryota</taxon>
        <taxon>Sar</taxon>
        <taxon>Alveolata</taxon>
        <taxon>Perkinsozoa</taxon>
        <taxon>Perkinsea</taxon>
        <taxon>Perkinsida</taxon>
        <taxon>Perkinsidae</taxon>
        <taxon>Perkinsus</taxon>
    </lineage>
</organism>
<dbReference type="AlphaFoldDB" id="A0A7J6TX40"/>
<protein>
    <submittedName>
        <fullName evidence="2">Uncharacterized protein</fullName>
    </submittedName>
</protein>
<sequence>MSSVSAFAGRLVAAIIIGLLALEVEAGPSGTYCGSISILHVTMDFKDDTFDVDAKFLLKHISAKGVGYTMPNPTTIKVNVDDPNLKKALSGLGNLIPISDLETLGYANNELTASTGKYSLTLKKC</sequence>
<dbReference type="Proteomes" id="UP000574390">
    <property type="component" value="Unassembled WGS sequence"/>
</dbReference>
<accession>A0A7J6TX40</accession>